<feature type="compositionally biased region" description="Acidic residues" evidence="1">
    <location>
        <begin position="216"/>
        <end position="232"/>
    </location>
</feature>
<name>A0AA48L781_9TREE</name>
<dbReference type="AlphaFoldDB" id="A0AA48L781"/>
<evidence type="ECO:0000313" key="3">
    <source>
        <dbReference type="Proteomes" id="UP001233271"/>
    </source>
</evidence>
<organism evidence="2 3">
    <name type="scientific">Cutaneotrichosporon cavernicola</name>
    <dbReference type="NCBI Taxonomy" id="279322"/>
    <lineage>
        <taxon>Eukaryota</taxon>
        <taxon>Fungi</taxon>
        <taxon>Dikarya</taxon>
        <taxon>Basidiomycota</taxon>
        <taxon>Agaricomycotina</taxon>
        <taxon>Tremellomycetes</taxon>
        <taxon>Trichosporonales</taxon>
        <taxon>Trichosporonaceae</taxon>
        <taxon>Cutaneotrichosporon</taxon>
    </lineage>
</organism>
<dbReference type="Proteomes" id="UP001233271">
    <property type="component" value="Chromosome 5"/>
</dbReference>
<gene>
    <name evidence="2" type="ORF">CcaverHIS019_0507910</name>
</gene>
<dbReference type="EMBL" id="AP028216">
    <property type="protein sequence ID" value="BEI93163.1"/>
    <property type="molecule type" value="Genomic_DNA"/>
</dbReference>
<dbReference type="GeneID" id="85497033"/>
<dbReference type="KEGG" id="ccac:CcaHIS019_0507910"/>
<proteinExistence type="predicted"/>
<protein>
    <submittedName>
        <fullName evidence="2">Uncharacterized protein</fullName>
    </submittedName>
</protein>
<evidence type="ECO:0000313" key="2">
    <source>
        <dbReference type="EMBL" id="BEI93163.1"/>
    </source>
</evidence>
<keyword evidence="3" id="KW-1185">Reference proteome</keyword>
<accession>A0AA48L781</accession>
<sequence length="249" mass="27890">MDWRPFIDECLSALHPSPLPDAPCLHAYAHSKLQAAQRLTEAYSEHFVPAGVGRGGVALRAAGLRLNDEWATAENQYSRAFDGHLTQARRSHHHALSLDTARFEMDVLERDRQLARRLEHISGELRDSVDAIFDALEAEMDVDELGILMHNIIVFHLSVAAEVYHQVSTLHLVAGSVRARERTERTVRKVCEFSEIKLGEFRRKLRAMGHEHGASDIDDVESEVLSDEATDEDGPHSDIESIEGESVGR</sequence>
<dbReference type="RefSeq" id="XP_060458428.1">
    <property type="nucleotide sequence ID" value="XM_060601989.1"/>
</dbReference>
<feature type="region of interest" description="Disordered" evidence="1">
    <location>
        <begin position="212"/>
        <end position="249"/>
    </location>
</feature>
<reference evidence="2" key="1">
    <citation type="journal article" date="2023" name="BMC Genomics">
        <title>Chromosome-level genome assemblies of Cutaneotrichosporon spp. (Trichosporonales, Basidiomycota) reveal imbalanced evolution between nucleotide sequences and chromosome synteny.</title>
        <authorList>
            <person name="Kobayashi Y."/>
            <person name="Kayamori A."/>
            <person name="Aoki K."/>
            <person name="Shiwa Y."/>
            <person name="Matsutani M."/>
            <person name="Fujita N."/>
            <person name="Sugita T."/>
            <person name="Iwasaki W."/>
            <person name="Tanaka N."/>
            <person name="Takashima M."/>
        </authorList>
    </citation>
    <scope>NUCLEOTIDE SEQUENCE</scope>
    <source>
        <strain evidence="2">HIS019</strain>
    </source>
</reference>
<evidence type="ECO:0000256" key="1">
    <source>
        <dbReference type="SAM" id="MobiDB-lite"/>
    </source>
</evidence>